<reference evidence="3 4" key="1">
    <citation type="submission" date="2019-03" db="EMBL/GenBank/DDBJ databases">
        <title>Draft genome sequences of novel Actinobacteria.</title>
        <authorList>
            <person name="Sahin N."/>
            <person name="Ay H."/>
            <person name="Saygin H."/>
        </authorList>
    </citation>
    <scope>NUCLEOTIDE SEQUENCE [LARGE SCALE GENOMIC DNA]</scope>
    <source>
        <strain evidence="3 4">5K138</strain>
    </source>
</reference>
<dbReference type="PANTHER" id="PTHR31736:SF19">
    <property type="entry name" value="PECTIN LYASE SUPERFAMILY PROTEIN-RELATED"/>
    <property type="match status" value="1"/>
</dbReference>
<dbReference type="InterPro" id="IPR011050">
    <property type="entry name" value="Pectin_lyase_fold/virulence"/>
</dbReference>
<feature type="signal peptide" evidence="2">
    <location>
        <begin position="1"/>
        <end position="23"/>
    </location>
</feature>
<keyword evidence="4" id="KW-1185">Reference proteome</keyword>
<feature type="chain" id="PRO_5039561665" evidence="2">
    <location>
        <begin position="24"/>
        <end position="542"/>
    </location>
</feature>
<dbReference type="RefSeq" id="WP_131894479.1">
    <property type="nucleotide sequence ID" value="NZ_SMKZ01000013.1"/>
</dbReference>
<dbReference type="AlphaFoldDB" id="A0A4V2Z2Y7"/>
<accession>A0A4V2Z2Y7</accession>
<keyword evidence="2" id="KW-0732">Signal</keyword>
<dbReference type="InterPro" id="IPR012334">
    <property type="entry name" value="Pectin_lyas_fold"/>
</dbReference>
<dbReference type="OrthoDB" id="9795222at2"/>
<keyword evidence="1" id="KW-1015">Disulfide bond</keyword>
<name>A0A4V2Z2Y7_9ACTN</name>
<dbReference type="InterPro" id="IPR035953">
    <property type="entry name" value="Dextranase_N-ter"/>
</dbReference>
<evidence type="ECO:0000313" key="4">
    <source>
        <dbReference type="Proteomes" id="UP000294739"/>
    </source>
</evidence>
<organism evidence="3 4">
    <name type="scientific">Jiangella asiatica</name>
    <dbReference type="NCBI Taxonomy" id="2530372"/>
    <lineage>
        <taxon>Bacteria</taxon>
        <taxon>Bacillati</taxon>
        <taxon>Actinomycetota</taxon>
        <taxon>Actinomycetes</taxon>
        <taxon>Jiangellales</taxon>
        <taxon>Jiangellaceae</taxon>
        <taxon>Jiangella</taxon>
    </lineage>
</organism>
<evidence type="ECO:0000256" key="1">
    <source>
        <dbReference type="ARBA" id="ARBA00023157"/>
    </source>
</evidence>
<protein>
    <submittedName>
        <fullName evidence="3">Uncharacterized protein</fullName>
    </submittedName>
</protein>
<comment type="caution">
    <text evidence="3">The sequence shown here is derived from an EMBL/GenBank/DDBJ whole genome shotgun (WGS) entry which is preliminary data.</text>
</comment>
<dbReference type="Gene3D" id="2.160.20.10">
    <property type="entry name" value="Single-stranded right-handed beta-helix, Pectin lyase-like"/>
    <property type="match status" value="1"/>
</dbReference>
<dbReference type="PANTHER" id="PTHR31736">
    <property type="match status" value="1"/>
</dbReference>
<dbReference type="InParanoid" id="A0A4V2Z2Y7"/>
<gene>
    <name evidence="3" type="ORF">E1269_11435</name>
</gene>
<proteinExistence type="predicted"/>
<evidence type="ECO:0000313" key="3">
    <source>
        <dbReference type="EMBL" id="TDE10678.1"/>
    </source>
</evidence>
<dbReference type="SUPFAM" id="SSF51126">
    <property type="entry name" value="Pectin lyase-like"/>
    <property type="match status" value="1"/>
</dbReference>
<dbReference type="Proteomes" id="UP000294739">
    <property type="component" value="Unassembled WGS sequence"/>
</dbReference>
<dbReference type="SUPFAM" id="SSF101596">
    <property type="entry name" value="Dextranase, N-terminal domain"/>
    <property type="match status" value="1"/>
</dbReference>
<sequence length="542" mass="59860">MKLRVLAVATAATLSLAAPATVAADDESPHYTGMRYDNGGVATPIGGPVEEVDRLADEITAAGRLVVQDVAERRQQLPYGRIETEAPRPGRPELVTYPAPDGIAASQRYAVSVSQFGRAQQSFVYQTDARKPDTNLGTDTSWTSFSFSGIVHVEVRDLSDTATGCRVRPSSLRVPTRFHDGSCRFVLTDAANVSVEFEPNTTNPVEHAMLVFANPPETDVPDPDDPNVRYFGPGIHRLGRDVQLHSNETVYLAGGAWVEGAFVGQNLENVVIKGRGIVSGLFLDTGDQDQNKSQPGLINILDSANVLVDGITFVDGPRFNVRALGQYVTLRNLKIMSWWFSTDGVVGGNTGVIENNFIKVNDDSVKLHWGDNVVRRNVIWQLENGGPFNISWNIHEDVENFHVYDNDIIHAEHYRFPPQAIFRSRHAGSGHMRGYLFENIRVEDANWRLFYIPLENNKWYDPALGYGEISDVIFRDITAQKPFRHPNVVTGIQADGQTHLVHNINVVDVTIDGVCLASAADGNVQIDPATTDEVRIMRTEDC</sequence>
<dbReference type="EMBL" id="SMKZ01000013">
    <property type="protein sequence ID" value="TDE10678.1"/>
    <property type="molecule type" value="Genomic_DNA"/>
</dbReference>
<evidence type="ECO:0000256" key="2">
    <source>
        <dbReference type="SAM" id="SignalP"/>
    </source>
</evidence>